<accession>A0A094ZUW7</accession>
<evidence type="ECO:0000256" key="1">
    <source>
        <dbReference type="SAM" id="Coils"/>
    </source>
</evidence>
<dbReference type="AlphaFoldDB" id="A0A094ZUW7"/>
<proteinExistence type="predicted"/>
<feature type="coiled-coil region" evidence="1">
    <location>
        <begin position="390"/>
        <end position="613"/>
    </location>
</feature>
<protein>
    <submittedName>
        <fullName evidence="2">Uncharacterized protein</fullName>
    </submittedName>
</protein>
<evidence type="ECO:0000313" key="2">
    <source>
        <dbReference type="EMBL" id="KGB38650.1"/>
    </source>
</evidence>
<dbReference type="EMBL" id="KL251052">
    <property type="protein sequence ID" value="KGB38650.1"/>
    <property type="molecule type" value="Genomic_DNA"/>
</dbReference>
<dbReference type="SUPFAM" id="SSF57997">
    <property type="entry name" value="Tropomyosin"/>
    <property type="match status" value="1"/>
</dbReference>
<organism evidence="2">
    <name type="scientific">Schistosoma haematobium</name>
    <name type="common">Blood fluke</name>
    <dbReference type="NCBI Taxonomy" id="6185"/>
    <lineage>
        <taxon>Eukaryota</taxon>
        <taxon>Metazoa</taxon>
        <taxon>Spiralia</taxon>
        <taxon>Lophotrochozoa</taxon>
        <taxon>Platyhelminthes</taxon>
        <taxon>Trematoda</taxon>
        <taxon>Digenea</taxon>
        <taxon>Strigeidida</taxon>
        <taxon>Schistosomatoidea</taxon>
        <taxon>Schistosomatidae</taxon>
        <taxon>Schistosoma</taxon>
    </lineage>
</organism>
<keyword evidence="1" id="KW-0175">Coiled coil</keyword>
<name>A0A094ZUW7_SCHHA</name>
<dbReference type="STRING" id="6185.A0A094ZUW7"/>
<reference evidence="2" key="1">
    <citation type="journal article" date="2012" name="Nat. Genet.">
        <title>Whole-genome sequence of Schistosoma haematobium.</title>
        <authorList>
            <person name="Young N.D."/>
            <person name="Jex A.R."/>
            <person name="Li B."/>
            <person name="Liu S."/>
            <person name="Yang L."/>
            <person name="Xiong Z."/>
            <person name="Li Y."/>
            <person name="Cantacessi C."/>
            <person name="Hall R.S."/>
            <person name="Xu X."/>
            <person name="Chen F."/>
            <person name="Wu X."/>
            <person name="Zerlotini A."/>
            <person name="Oliveira G."/>
            <person name="Hofmann A."/>
            <person name="Zhang G."/>
            <person name="Fang X."/>
            <person name="Kang Y."/>
            <person name="Campbell B.E."/>
            <person name="Loukas A."/>
            <person name="Ranganathan S."/>
            <person name="Rollinson D."/>
            <person name="Rinaldi G."/>
            <person name="Brindley P.J."/>
            <person name="Yang H."/>
            <person name="Wang J."/>
            <person name="Wang J."/>
            <person name="Gasser R.B."/>
        </authorList>
    </citation>
    <scope>NUCLEOTIDE SEQUENCE [LARGE SCALE GENOMIC DNA]</scope>
</reference>
<gene>
    <name evidence="2" type="ORF">MS3_07040</name>
</gene>
<sequence length="621" mass="72599">MYINCNSIPFCFTNIKFEFSFKHLLILAGQHPGPINTNISPGFHESVHCEHRSPPTPTPNISSVAIQHIRQERRQQQQQKTCTIDDSPPSCELCHNTHELQHHICQENIGYLQNQLLDMKHQLQYCQEREKTKEQLLEESYNTTRQLQESVTNLFQQVGERENLLHKLSLEVNKLKNKHEEVISQRDSFQNQTKELEERCHDLHKKYENNANNLTMMVKERDELLAKLKSERENIENISEERKRQVMKMLKETSNIREKLDLQIGRSMQLEAELARLKSVNAQLESGIQEMTKQSLSNAQTSAAEIRSLQEEKQTAYNSHQLEINQIKKELNQLNNENTEYKKEISRLQTKINELKELETQINSVGLFKSEQKMIQNSFEEKIKQLEIIDSQKQREVENLSMDLNQAKEQVIHSRKSLEILQSELSSSRTMLIKSREEIVKRSHNEEQLEKSLQKLKLELEQTNVHKTAAEMASKTAISNYQELEAQMESYKTSNITIQTRLHEVGKELDETKLIKSQLEERLSILTEQLQLAQKQLEEKQAQLNRSDSIVNRMSKEFKRTQITIEESAQKVNSLFGQLKTTQEKLNVANEQLSEVESNRKSLLKELEEYQSSHHTHDSEV</sequence>
<feature type="coiled-coil region" evidence="1">
    <location>
        <begin position="165"/>
        <end position="361"/>
    </location>
</feature>